<evidence type="ECO:0000256" key="1">
    <source>
        <dbReference type="SAM" id="MobiDB-lite"/>
    </source>
</evidence>
<evidence type="ECO:0000313" key="2">
    <source>
        <dbReference type="EMBL" id="RYP09936.1"/>
    </source>
</evidence>
<accession>A0A4Q4TRD9</accession>
<gene>
    <name evidence="2" type="ORF">DL764_000978</name>
</gene>
<dbReference type="STRING" id="155417.A0A4Q4TRD9"/>
<sequence>MQAKDLEHTADLLRKYFHRDKRKRFELERQAGAGTSALTWSVTYQPIASDAPKRIALKMDQNATSHINKSRTPPPSRDGEGDPMDVNDKIHEDVDAGWLWNRPLLNEKKWLKASYADRSLLEPGGRGLIDFGGGEQDLKGDDGYDDMQSNAIIDNLQNIGYIINALAVLNYELDTTTTDLVTEPGHPGISTHAAELLPDSNGNDPYPDLDESLKTMICLCRAVQPSNVPQISGLASMIMDYIRERDEKWYDDEYESDEQIAALFQTLLFDADAS</sequence>
<feature type="compositionally biased region" description="Polar residues" evidence="1">
    <location>
        <begin position="62"/>
        <end position="71"/>
    </location>
</feature>
<organism evidence="2 3">
    <name type="scientific">Monosporascus ibericus</name>
    <dbReference type="NCBI Taxonomy" id="155417"/>
    <lineage>
        <taxon>Eukaryota</taxon>
        <taxon>Fungi</taxon>
        <taxon>Dikarya</taxon>
        <taxon>Ascomycota</taxon>
        <taxon>Pezizomycotina</taxon>
        <taxon>Sordariomycetes</taxon>
        <taxon>Xylariomycetidae</taxon>
        <taxon>Xylariales</taxon>
        <taxon>Xylariales incertae sedis</taxon>
        <taxon>Monosporascus</taxon>
    </lineage>
</organism>
<comment type="caution">
    <text evidence="2">The sequence shown here is derived from an EMBL/GenBank/DDBJ whole genome shotgun (WGS) entry which is preliminary data.</text>
</comment>
<dbReference type="Proteomes" id="UP000293360">
    <property type="component" value="Unassembled WGS sequence"/>
</dbReference>
<proteinExistence type="predicted"/>
<dbReference type="AlphaFoldDB" id="A0A4Q4TRD9"/>
<feature type="region of interest" description="Disordered" evidence="1">
    <location>
        <begin position="185"/>
        <end position="205"/>
    </location>
</feature>
<dbReference type="EMBL" id="QJNU01000027">
    <property type="protein sequence ID" value="RYP09936.1"/>
    <property type="molecule type" value="Genomic_DNA"/>
</dbReference>
<feature type="region of interest" description="Disordered" evidence="1">
    <location>
        <begin position="62"/>
        <end position="86"/>
    </location>
</feature>
<protein>
    <submittedName>
        <fullName evidence="2">Uncharacterized protein</fullName>
    </submittedName>
</protein>
<dbReference type="OrthoDB" id="4742745at2759"/>
<evidence type="ECO:0000313" key="3">
    <source>
        <dbReference type="Proteomes" id="UP000293360"/>
    </source>
</evidence>
<reference evidence="2 3" key="1">
    <citation type="submission" date="2018-06" db="EMBL/GenBank/DDBJ databases">
        <title>Complete Genomes of Monosporascus.</title>
        <authorList>
            <person name="Robinson A.J."/>
            <person name="Natvig D.O."/>
        </authorList>
    </citation>
    <scope>NUCLEOTIDE SEQUENCE [LARGE SCALE GENOMIC DNA]</scope>
    <source>
        <strain evidence="2 3">CBS 110550</strain>
    </source>
</reference>
<name>A0A4Q4TRD9_9PEZI</name>
<keyword evidence="3" id="KW-1185">Reference proteome</keyword>